<feature type="transmembrane region" description="Helical" evidence="2">
    <location>
        <begin position="222"/>
        <end position="245"/>
    </location>
</feature>
<feature type="transmembrane region" description="Helical" evidence="2">
    <location>
        <begin position="96"/>
        <end position="118"/>
    </location>
</feature>
<name>A0AAD4MUY3_9BILA</name>
<evidence type="ECO:0000256" key="1">
    <source>
        <dbReference type="SAM" id="MobiDB-lite"/>
    </source>
</evidence>
<keyword evidence="2" id="KW-1133">Transmembrane helix</keyword>
<dbReference type="AlphaFoldDB" id="A0AAD4MUY3"/>
<feature type="transmembrane region" description="Helical" evidence="2">
    <location>
        <begin position="139"/>
        <end position="161"/>
    </location>
</feature>
<dbReference type="EMBL" id="JAKKPZ010000045">
    <property type="protein sequence ID" value="KAI1706795.1"/>
    <property type="molecule type" value="Genomic_DNA"/>
</dbReference>
<keyword evidence="2" id="KW-0812">Transmembrane</keyword>
<gene>
    <name evidence="3" type="ORF">DdX_12787</name>
</gene>
<dbReference type="Proteomes" id="UP001201812">
    <property type="component" value="Unassembled WGS sequence"/>
</dbReference>
<organism evidence="3 4">
    <name type="scientific">Ditylenchus destructor</name>
    <dbReference type="NCBI Taxonomy" id="166010"/>
    <lineage>
        <taxon>Eukaryota</taxon>
        <taxon>Metazoa</taxon>
        <taxon>Ecdysozoa</taxon>
        <taxon>Nematoda</taxon>
        <taxon>Chromadorea</taxon>
        <taxon>Rhabditida</taxon>
        <taxon>Tylenchina</taxon>
        <taxon>Tylenchomorpha</taxon>
        <taxon>Sphaerularioidea</taxon>
        <taxon>Anguinidae</taxon>
        <taxon>Anguininae</taxon>
        <taxon>Ditylenchus</taxon>
    </lineage>
</organism>
<feature type="compositionally biased region" description="Basic residues" evidence="1">
    <location>
        <begin position="260"/>
        <end position="272"/>
    </location>
</feature>
<evidence type="ECO:0000313" key="4">
    <source>
        <dbReference type="Proteomes" id="UP001201812"/>
    </source>
</evidence>
<feature type="transmembrane region" description="Helical" evidence="2">
    <location>
        <begin position="57"/>
        <end position="76"/>
    </location>
</feature>
<evidence type="ECO:0000313" key="3">
    <source>
        <dbReference type="EMBL" id="KAI1706795.1"/>
    </source>
</evidence>
<comment type="caution">
    <text evidence="3">The sequence shown here is derived from an EMBL/GenBank/DDBJ whole genome shotgun (WGS) entry which is preliminary data.</text>
</comment>
<feature type="region of interest" description="Disordered" evidence="1">
    <location>
        <begin position="260"/>
        <end position="285"/>
    </location>
</feature>
<keyword evidence="2" id="KW-0472">Membrane</keyword>
<accession>A0AAD4MUY3</accession>
<feature type="transmembrane region" description="Helical" evidence="2">
    <location>
        <begin position="14"/>
        <end position="36"/>
    </location>
</feature>
<protein>
    <submittedName>
        <fullName evidence="3">Uncharacterized protein</fullName>
    </submittedName>
</protein>
<proteinExistence type="predicted"/>
<reference evidence="3" key="1">
    <citation type="submission" date="2022-01" db="EMBL/GenBank/DDBJ databases">
        <title>Genome Sequence Resource for Two Populations of Ditylenchus destructor, the Migratory Endoparasitic Phytonematode.</title>
        <authorList>
            <person name="Zhang H."/>
            <person name="Lin R."/>
            <person name="Xie B."/>
        </authorList>
    </citation>
    <scope>NUCLEOTIDE SEQUENCE</scope>
    <source>
        <strain evidence="3">BazhouSP</strain>
    </source>
</reference>
<sequence length="285" mass="32433">MSSTHLTYLNYGEAWIRVAAQFTTIALMSNIIFCALAPKRALLTVRVTLSRSLMVYLWYHAITSATSLPYNIYVVAKWHAPVSIKGINVPLYDPYWLFWTGIWPATYSSMNPVAVLILTLDRILVLSCHEWYKIRVQKLAVTFGALIIVALGVACVSLFFLELPLDLGKAVYCESFPCINLKNSSLPQLGVKLTSGVMAVVCMLWFFYLIKKYPGNLKINDRVVKITIIFEILFDVMPAFSLILFDGDSSYAPRRCMRFPKKHNRGNQKQHKTERNPSFAAKLFQ</sequence>
<evidence type="ECO:0000256" key="2">
    <source>
        <dbReference type="SAM" id="Phobius"/>
    </source>
</evidence>
<keyword evidence="4" id="KW-1185">Reference proteome</keyword>
<feature type="transmembrane region" description="Helical" evidence="2">
    <location>
        <begin position="189"/>
        <end position="210"/>
    </location>
</feature>